<feature type="transmembrane region" description="Helical" evidence="7">
    <location>
        <begin position="184"/>
        <end position="208"/>
    </location>
</feature>
<comment type="caution">
    <text evidence="9">The sequence shown here is derived from an EMBL/GenBank/DDBJ whole genome shotgun (WGS) entry which is preliminary data.</text>
</comment>
<evidence type="ECO:0000256" key="4">
    <source>
        <dbReference type="ARBA" id="ARBA00022692"/>
    </source>
</evidence>
<dbReference type="PANTHER" id="PTHR38519">
    <property type="entry name" value="PRA1 FAMILY PROTEIN"/>
    <property type="match status" value="1"/>
</dbReference>
<keyword evidence="5 7" id="KW-1133">Transmembrane helix</keyword>
<evidence type="ECO:0000256" key="8">
    <source>
        <dbReference type="SAM" id="MobiDB-lite"/>
    </source>
</evidence>
<evidence type="ECO:0000313" key="9">
    <source>
        <dbReference type="EMBL" id="KAL2330104.1"/>
    </source>
</evidence>
<keyword evidence="4 7" id="KW-0812">Transmembrane</keyword>
<keyword evidence="10" id="KW-1185">Reference proteome</keyword>
<evidence type="ECO:0000256" key="2">
    <source>
        <dbReference type="ARBA" id="ARBA00004127"/>
    </source>
</evidence>
<evidence type="ECO:0000256" key="3">
    <source>
        <dbReference type="ARBA" id="ARBA00006483"/>
    </source>
</evidence>
<proteinExistence type="inferred from homology"/>
<feature type="region of interest" description="Disordered" evidence="8">
    <location>
        <begin position="45"/>
        <end position="69"/>
    </location>
</feature>
<sequence>MYPSYYYPSNFCGAFGANFSNLWISRSGHQIEPICDSPKSTSTHMANFGTTQRTPTTPSSTSDPCEPKGPHEKLYTDFKIYWPFNMPLTSEAAAIRVVRNLENLGLYYTLFVWIILFIVLIPQRKVSLILLVIMTYVTALYCLLLRAYPNSMLLHRSIDKRFVLALLVLATIVQLILTEAGIHLAVTLACAVPLVLVHAVLWVSYHVFEIEDASSTKELAPLVGHNRCTCFSAKGLENV</sequence>
<feature type="transmembrane region" description="Helical" evidence="7">
    <location>
        <begin position="104"/>
        <end position="122"/>
    </location>
</feature>
<keyword evidence="6 7" id="KW-0472">Membrane</keyword>
<reference evidence="9 10" key="1">
    <citation type="submission" date="2024-08" db="EMBL/GenBank/DDBJ databases">
        <title>Insights into the chromosomal genome structure of Flemingia macrophylla.</title>
        <authorList>
            <person name="Ding Y."/>
            <person name="Zhao Y."/>
            <person name="Bi W."/>
            <person name="Wu M."/>
            <person name="Zhao G."/>
            <person name="Gong Y."/>
            <person name="Li W."/>
            <person name="Zhang P."/>
        </authorList>
    </citation>
    <scope>NUCLEOTIDE SEQUENCE [LARGE SCALE GENOMIC DNA]</scope>
    <source>
        <strain evidence="9">DYQJB</strain>
        <tissue evidence="9">Leaf</tissue>
    </source>
</reference>
<dbReference type="EMBL" id="JBGMDY010000006">
    <property type="protein sequence ID" value="KAL2330104.1"/>
    <property type="molecule type" value="Genomic_DNA"/>
</dbReference>
<gene>
    <name evidence="9" type="ORF">Fmac_017685</name>
</gene>
<evidence type="ECO:0000256" key="6">
    <source>
        <dbReference type="ARBA" id="ARBA00023136"/>
    </source>
</evidence>
<protein>
    <recommendedName>
        <fullName evidence="7">PRA1 family protein</fullName>
    </recommendedName>
</protein>
<dbReference type="GO" id="GO:0016192">
    <property type="term" value="P:vesicle-mediated transport"/>
    <property type="evidence" value="ECO:0007669"/>
    <property type="project" value="UniProtKB-ARBA"/>
</dbReference>
<evidence type="ECO:0000256" key="7">
    <source>
        <dbReference type="RuleBase" id="RU363107"/>
    </source>
</evidence>
<organism evidence="9 10">
    <name type="scientific">Flemingia macrophylla</name>
    <dbReference type="NCBI Taxonomy" id="520843"/>
    <lineage>
        <taxon>Eukaryota</taxon>
        <taxon>Viridiplantae</taxon>
        <taxon>Streptophyta</taxon>
        <taxon>Embryophyta</taxon>
        <taxon>Tracheophyta</taxon>
        <taxon>Spermatophyta</taxon>
        <taxon>Magnoliopsida</taxon>
        <taxon>eudicotyledons</taxon>
        <taxon>Gunneridae</taxon>
        <taxon>Pentapetalae</taxon>
        <taxon>rosids</taxon>
        <taxon>fabids</taxon>
        <taxon>Fabales</taxon>
        <taxon>Fabaceae</taxon>
        <taxon>Papilionoideae</taxon>
        <taxon>50 kb inversion clade</taxon>
        <taxon>NPAAA clade</taxon>
        <taxon>indigoferoid/millettioid clade</taxon>
        <taxon>Phaseoleae</taxon>
        <taxon>Flemingia</taxon>
    </lineage>
</organism>
<comment type="similarity">
    <text evidence="3 7">Belongs to the PRA1 family.</text>
</comment>
<feature type="transmembrane region" description="Helical" evidence="7">
    <location>
        <begin position="128"/>
        <end position="149"/>
    </location>
</feature>
<dbReference type="AlphaFoldDB" id="A0ABD1M2W2"/>
<dbReference type="InterPro" id="IPR004895">
    <property type="entry name" value="Prenylated_rab_accept_PRA1"/>
</dbReference>
<evidence type="ECO:0000313" key="10">
    <source>
        <dbReference type="Proteomes" id="UP001603857"/>
    </source>
</evidence>
<dbReference type="GO" id="GO:0016020">
    <property type="term" value="C:membrane"/>
    <property type="evidence" value="ECO:0007669"/>
    <property type="project" value="UniProtKB-SubCell"/>
</dbReference>
<dbReference type="Proteomes" id="UP001603857">
    <property type="component" value="Unassembled WGS sequence"/>
</dbReference>
<feature type="transmembrane region" description="Helical" evidence="7">
    <location>
        <begin position="161"/>
        <end position="178"/>
    </location>
</feature>
<dbReference type="PANTHER" id="PTHR38519:SF3">
    <property type="entry name" value="PRA1 FAMILY PROTEIN"/>
    <property type="match status" value="1"/>
</dbReference>
<dbReference type="Pfam" id="PF03208">
    <property type="entry name" value="PRA1"/>
    <property type="match status" value="1"/>
</dbReference>
<evidence type="ECO:0000256" key="1">
    <source>
        <dbReference type="ARBA" id="ARBA00002501"/>
    </source>
</evidence>
<dbReference type="GO" id="GO:0005783">
    <property type="term" value="C:endoplasmic reticulum"/>
    <property type="evidence" value="ECO:0007669"/>
    <property type="project" value="UniProtKB-ARBA"/>
</dbReference>
<accession>A0ABD1M2W2</accession>
<evidence type="ECO:0000256" key="5">
    <source>
        <dbReference type="ARBA" id="ARBA00022989"/>
    </source>
</evidence>
<keyword evidence="7" id="KW-0813">Transport</keyword>
<comment type="subcellular location">
    <subcellularLocation>
        <location evidence="2">Endomembrane system</location>
        <topology evidence="2">Multi-pass membrane protein</topology>
    </subcellularLocation>
    <subcellularLocation>
        <location evidence="7">Membrane</location>
        <topology evidence="7">Multi-pass membrane protein</topology>
    </subcellularLocation>
</comment>
<name>A0ABD1M2W2_9FABA</name>
<comment type="function">
    <text evidence="1 7">May be involved in both secretory and endocytic intracellular trafficking in the endosomal/prevacuolar compartments.</text>
</comment>
<feature type="compositionally biased region" description="Low complexity" evidence="8">
    <location>
        <begin position="50"/>
        <end position="64"/>
    </location>
</feature>